<dbReference type="EMBL" id="WCZM01000023">
    <property type="protein sequence ID" value="KAB3567448.1"/>
    <property type="molecule type" value="Genomic_DNA"/>
</dbReference>
<dbReference type="InterPro" id="IPR027848">
    <property type="entry name" value="DUF4494"/>
</dbReference>
<dbReference type="Proteomes" id="UP000433382">
    <property type="component" value="Unassembled WGS sequence"/>
</dbReference>
<accession>A0A395UQZ7</accession>
<evidence type="ECO:0000313" key="2">
    <source>
        <dbReference type="EMBL" id="RGR40512.1"/>
    </source>
</evidence>
<reference evidence="1 4" key="2">
    <citation type="journal article" date="2019" name="Nat. Med.">
        <title>A library of human gut bacterial isolates paired with longitudinal multiomics data enables mechanistic microbiome research.</title>
        <authorList>
            <person name="Poyet M."/>
            <person name="Groussin M."/>
            <person name="Gibbons S.M."/>
            <person name="Avila-Pacheco J."/>
            <person name="Jiang X."/>
            <person name="Kearney S.M."/>
            <person name="Perrotta A.R."/>
            <person name="Berdy B."/>
            <person name="Zhao S."/>
            <person name="Lieberman T.D."/>
            <person name="Swanson P.K."/>
            <person name="Smith M."/>
            <person name="Roesemann S."/>
            <person name="Alexander J.E."/>
            <person name="Rich S.A."/>
            <person name="Livny J."/>
            <person name="Vlamakis H."/>
            <person name="Clish C."/>
            <person name="Bullock K."/>
            <person name="Deik A."/>
            <person name="Scott J."/>
            <person name="Pierce K.A."/>
            <person name="Xavier R.J."/>
            <person name="Alm E.J."/>
        </authorList>
    </citation>
    <scope>NUCLEOTIDE SEQUENCE [LARGE SCALE GENOMIC DNA]</scope>
    <source>
        <strain evidence="1 4">BIOML-A73</strain>
    </source>
</reference>
<proteinExistence type="predicted"/>
<dbReference type="AlphaFoldDB" id="A0A395UQZ7"/>
<organism evidence="2 3">
    <name type="scientific">Phocaeicola vulgatus</name>
    <name type="common">Bacteroides vulgatus</name>
    <dbReference type="NCBI Taxonomy" id="821"/>
    <lineage>
        <taxon>Bacteria</taxon>
        <taxon>Pseudomonadati</taxon>
        <taxon>Bacteroidota</taxon>
        <taxon>Bacteroidia</taxon>
        <taxon>Bacteroidales</taxon>
        <taxon>Bacteroidaceae</taxon>
        <taxon>Phocaeicola</taxon>
    </lineage>
</organism>
<comment type="caution">
    <text evidence="2">The sequence shown here is derived from an EMBL/GenBank/DDBJ whole genome shotgun (WGS) entry which is preliminary data.</text>
</comment>
<evidence type="ECO:0000313" key="3">
    <source>
        <dbReference type="Proteomes" id="UP000266497"/>
    </source>
</evidence>
<name>A0A395UQZ7_PHOVU</name>
<dbReference type="EMBL" id="QRUD01000020">
    <property type="protein sequence ID" value="RGR40512.1"/>
    <property type="molecule type" value="Genomic_DNA"/>
</dbReference>
<evidence type="ECO:0000313" key="1">
    <source>
        <dbReference type="EMBL" id="KAB3567448.1"/>
    </source>
</evidence>
<sequence>MMMHTWFECKIRYEKVMENGMNKKVTEPYLVDALSFTEAEARIIEEITPYISGEFTVSDIKRANYSELFPSEEDAADRWFKCKLFFITLDEKSGAEKKTSTTVLVQASDLRDAVKKLDEGMKGTMADYQIASVAETAIMDVYPYEAKEVPISNTQISEGADSPVVRNFIQSLPDGCRTTITVAGKQVVVDKTGKDTVVTPHKEKDDDIRGDD</sequence>
<evidence type="ECO:0000313" key="4">
    <source>
        <dbReference type="Proteomes" id="UP000433382"/>
    </source>
</evidence>
<gene>
    <name evidence="2" type="ORF">DWY53_08855</name>
    <name evidence="1" type="ORF">GAY01_15185</name>
</gene>
<reference evidence="2 3" key="1">
    <citation type="submission" date="2018-08" db="EMBL/GenBank/DDBJ databases">
        <title>A genome reference for cultivated species of the human gut microbiota.</title>
        <authorList>
            <person name="Zou Y."/>
            <person name="Xue W."/>
            <person name="Luo G."/>
        </authorList>
    </citation>
    <scope>NUCLEOTIDE SEQUENCE [LARGE SCALE GENOMIC DNA]</scope>
    <source>
        <strain evidence="2 3">AF25-30LB</strain>
    </source>
</reference>
<protein>
    <submittedName>
        <fullName evidence="2">DUF4494 domain-containing protein</fullName>
    </submittedName>
</protein>
<dbReference type="Pfam" id="PF14902">
    <property type="entry name" value="DUF4494"/>
    <property type="match status" value="1"/>
</dbReference>
<dbReference type="Proteomes" id="UP000266497">
    <property type="component" value="Unassembled WGS sequence"/>
</dbReference>